<organism evidence="1">
    <name type="scientific">marine sediment metagenome</name>
    <dbReference type="NCBI Taxonomy" id="412755"/>
    <lineage>
        <taxon>unclassified sequences</taxon>
        <taxon>metagenomes</taxon>
        <taxon>ecological metagenomes</taxon>
    </lineage>
</organism>
<proteinExistence type="predicted"/>
<accession>A0A0F8YY68</accession>
<comment type="caution">
    <text evidence="1">The sequence shown here is derived from an EMBL/GenBank/DDBJ whole genome shotgun (WGS) entry which is preliminary data.</text>
</comment>
<dbReference type="SUPFAM" id="SSF51735">
    <property type="entry name" value="NAD(P)-binding Rossmann-fold domains"/>
    <property type="match status" value="1"/>
</dbReference>
<dbReference type="EMBL" id="LAZR01066761">
    <property type="protein sequence ID" value="KKK52941.1"/>
    <property type="molecule type" value="Genomic_DNA"/>
</dbReference>
<dbReference type="AlphaFoldDB" id="A0A0F8YY68"/>
<reference evidence="1" key="1">
    <citation type="journal article" date="2015" name="Nature">
        <title>Complex archaea that bridge the gap between prokaryotes and eukaryotes.</title>
        <authorList>
            <person name="Spang A."/>
            <person name="Saw J.H."/>
            <person name="Jorgensen S.L."/>
            <person name="Zaremba-Niedzwiedzka K."/>
            <person name="Martijn J."/>
            <person name="Lind A.E."/>
            <person name="van Eijk R."/>
            <person name="Schleper C."/>
            <person name="Guy L."/>
            <person name="Ettema T.J."/>
        </authorList>
    </citation>
    <scope>NUCLEOTIDE SEQUENCE</scope>
</reference>
<dbReference type="InterPro" id="IPR036291">
    <property type="entry name" value="NAD(P)-bd_dom_sf"/>
</dbReference>
<evidence type="ECO:0008006" key="2">
    <source>
        <dbReference type="Google" id="ProtNLM"/>
    </source>
</evidence>
<dbReference type="Pfam" id="PF00106">
    <property type="entry name" value="adh_short"/>
    <property type="match status" value="1"/>
</dbReference>
<feature type="non-terminal residue" evidence="1">
    <location>
        <position position="34"/>
    </location>
</feature>
<dbReference type="InterPro" id="IPR002347">
    <property type="entry name" value="SDR_fam"/>
</dbReference>
<name>A0A0F8YY68_9ZZZZ</name>
<gene>
    <name evidence="1" type="ORF">LCGC14_3099820</name>
</gene>
<evidence type="ECO:0000313" key="1">
    <source>
        <dbReference type="EMBL" id="KKK52941.1"/>
    </source>
</evidence>
<dbReference type="Gene3D" id="3.40.50.720">
    <property type="entry name" value="NAD(P)-binding Rossmann-like Domain"/>
    <property type="match status" value="1"/>
</dbReference>
<protein>
    <recommendedName>
        <fullName evidence="2">Short-chain dehydrogenase/reductase SDR</fullName>
    </recommendedName>
</protein>
<sequence>MTKTILITGATDGIGLLTAKTLAAEGHEVLLHGR</sequence>